<evidence type="ECO:0000256" key="1">
    <source>
        <dbReference type="ARBA" id="ARBA00009437"/>
    </source>
</evidence>
<dbReference type="PRINTS" id="PR00039">
    <property type="entry name" value="HTHLYSR"/>
</dbReference>
<evidence type="ECO:0000256" key="2">
    <source>
        <dbReference type="ARBA" id="ARBA00023015"/>
    </source>
</evidence>
<dbReference type="KEGG" id="gfu:KM031_00350"/>
<evidence type="ECO:0000313" key="6">
    <source>
        <dbReference type="EMBL" id="QWK90416.1"/>
    </source>
</evidence>
<dbReference type="PANTHER" id="PTHR30346:SF0">
    <property type="entry name" value="HCA OPERON TRANSCRIPTIONAL ACTIVATOR HCAR"/>
    <property type="match status" value="1"/>
</dbReference>
<accession>A0A975P8K4</accession>
<dbReference type="PROSITE" id="PS50931">
    <property type="entry name" value="HTH_LYSR"/>
    <property type="match status" value="1"/>
</dbReference>
<dbReference type="InterPro" id="IPR036388">
    <property type="entry name" value="WH-like_DNA-bd_sf"/>
</dbReference>
<dbReference type="InterPro" id="IPR005119">
    <property type="entry name" value="LysR_subst-bd"/>
</dbReference>
<dbReference type="EMBL" id="CP076361">
    <property type="protein sequence ID" value="QWK90416.1"/>
    <property type="molecule type" value="Genomic_DNA"/>
</dbReference>
<dbReference type="GO" id="GO:0032993">
    <property type="term" value="C:protein-DNA complex"/>
    <property type="evidence" value="ECO:0007669"/>
    <property type="project" value="TreeGrafter"/>
</dbReference>
<reference evidence="6" key="1">
    <citation type="submission" date="2021-06" db="EMBL/GenBank/DDBJ databases">
        <title>Direct submission.</title>
        <authorList>
            <person name="Lee C.-S."/>
            <person name="Jin L."/>
        </authorList>
    </citation>
    <scope>NUCLEOTIDE SEQUENCE</scope>
    <source>
        <strain evidence="6">Con5</strain>
    </source>
</reference>
<dbReference type="AlphaFoldDB" id="A0A975P8K4"/>
<keyword evidence="3" id="KW-0238">DNA-binding</keyword>
<dbReference type="Pfam" id="PF03466">
    <property type="entry name" value="LysR_substrate"/>
    <property type="match status" value="1"/>
</dbReference>
<gene>
    <name evidence="6" type="ORF">KM031_00350</name>
</gene>
<dbReference type="GO" id="GO:0003677">
    <property type="term" value="F:DNA binding"/>
    <property type="evidence" value="ECO:0007669"/>
    <property type="project" value="UniProtKB-KW"/>
</dbReference>
<dbReference type="PANTHER" id="PTHR30346">
    <property type="entry name" value="TRANSCRIPTIONAL DUAL REGULATOR HCAR-RELATED"/>
    <property type="match status" value="1"/>
</dbReference>
<dbReference type="InterPro" id="IPR036390">
    <property type="entry name" value="WH_DNA-bd_sf"/>
</dbReference>
<feature type="domain" description="HTH lysR-type" evidence="5">
    <location>
        <begin position="4"/>
        <end position="62"/>
    </location>
</feature>
<evidence type="ECO:0000313" key="7">
    <source>
        <dbReference type="Proteomes" id="UP000679352"/>
    </source>
</evidence>
<keyword evidence="4" id="KW-0804">Transcription</keyword>
<comment type="similarity">
    <text evidence="1">Belongs to the LysR transcriptional regulatory family.</text>
</comment>
<evidence type="ECO:0000259" key="5">
    <source>
        <dbReference type="PROSITE" id="PS50931"/>
    </source>
</evidence>
<evidence type="ECO:0000256" key="4">
    <source>
        <dbReference type="ARBA" id="ARBA00023163"/>
    </source>
</evidence>
<proteinExistence type="inferred from homology"/>
<name>A0A975P8K4_9RHOB</name>
<dbReference type="RefSeq" id="WP_215504335.1">
    <property type="nucleotide sequence ID" value="NZ_CP076361.1"/>
</dbReference>
<dbReference type="Gene3D" id="3.40.190.10">
    <property type="entry name" value="Periplasmic binding protein-like II"/>
    <property type="match status" value="2"/>
</dbReference>
<dbReference type="Proteomes" id="UP000679352">
    <property type="component" value="Chromosome"/>
</dbReference>
<keyword evidence="2" id="KW-0805">Transcription regulation</keyword>
<dbReference type="GO" id="GO:0003700">
    <property type="term" value="F:DNA-binding transcription factor activity"/>
    <property type="evidence" value="ECO:0007669"/>
    <property type="project" value="InterPro"/>
</dbReference>
<dbReference type="SUPFAM" id="SSF46785">
    <property type="entry name" value="Winged helix' DNA-binding domain"/>
    <property type="match status" value="1"/>
</dbReference>
<dbReference type="Gene3D" id="1.10.10.10">
    <property type="entry name" value="Winged helix-like DNA-binding domain superfamily/Winged helix DNA-binding domain"/>
    <property type="match status" value="1"/>
</dbReference>
<dbReference type="InterPro" id="IPR000847">
    <property type="entry name" value="LysR_HTH_N"/>
</dbReference>
<evidence type="ECO:0000256" key="3">
    <source>
        <dbReference type="ARBA" id="ARBA00023125"/>
    </source>
</evidence>
<dbReference type="Pfam" id="PF00126">
    <property type="entry name" value="HTH_1"/>
    <property type="match status" value="1"/>
</dbReference>
<dbReference type="SUPFAM" id="SSF53850">
    <property type="entry name" value="Periplasmic binding protein-like II"/>
    <property type="match status" value="1"/>
</dbReference>
<protein>
    <submittedName>
        <fullName evidence="6">LysR family transcriptional regulator</fullName>
    </submittedName>
</protein>
<keyword evidence="7" id="KW-1185">Reference proteome</keyword>
<sequence length="289" mass="30165">MLSLTLRQLEYAVAVARHGGVTTAAEALHVSQPALSVALAQLEAQLGHPLFLRRAGGPMVPTSFGRGWLEAAEAQLHGLVQLMAGAAPAPPVRLAVFEDLAPVLLAPLLRQVRTPVAPQVMGFEALAEALRRGQTDLALTWDLGLEAGIARSELARVVPHAVMAAEHPLAGADLTLALLADQPLILADQGLSLGHMRALFSQRGLVPRLTHRCATLELMRSFAANGLGVGLSYTRPAATVSADGAPLLCRPITDAPGEPVVLAHAQANPLSAAARQLAAEITGLPRLLP</sequence>
<organism evidence="6 7">
    <name type="scientific">Gemmobacter fulvus</name>
    <dbReference type="NCBI Taxonomy" id="2840474"/>
    <lineage>
        <taxon>Bacteria</taxon>
        <taxon>Pseudomonadati</taxon>
        <taxon>Pseudomonadota</taxon>
        <taxon>Alphaproteobacteria</taxon>
        <taxon>Rhodobacterales</taxon>
        <taxon>Paracoccaceae</taxon>
        <taxon>Gemmobacter</taxon>
    </lineage>
</organism>